<dbReference type="GO" id="GO:0016020">
    <property type="term" value="C:membrane"/>
    <property type="evidence" value="ECO:0007669"/>
    <property type="project" value="TreeGrafter"/>
</dbReference>
<accession>A0A485D1P7</accession>
<dbReference type="InterPro" id="IPR002347">
    <property type="entry name" value="SDR_fam"/>
</dbReference>
<dbReference type="Proteomes" id="UP000401081">
    <property type="component" value="Unassembled WGS sequence"/>
</dbReference>
<dbReference type="SUPFAM" id="SSF51735">
    <property type="entry name" value="NAD(P)-binding Rossmann-fold domains"/>
    <property type="match status" value="1"/>
</dbReference>
<dbReference type="Gene3D" id="3.40.50.720">
    <property type="entry name" value="NAD(P)-binding Rossmann-like Domain"/>
    <property type="match status" value="1"/>
</dbReference>
<dbReference type="InterPro" id="IPR036291">
    <property type="entry name" value="NAD(P)-bd_dom_sf"/>
</dbReference>
<gene>
    <name evidence="3" type="ORF">NCTC12993_07561</name>
</gene>
<sequence length="86" mass="8940">MNAASKPLVVITGASSGIGLATAKLLSERGHALLLLARRVDRMTALNLPRTLCRAVDVTDRKAVAAAITEAEQQFGPVDAMVNNAG</sequence>
<organism evidence="3 4">
    <name type="scientific">Kluyvera cryocrescens</name>
    <name type="common">Kluyvera citrophila</name>
    <dbReference type="NCBI Taxonomy" id="580"/>
    <lineage>
        <taxon>Bacteria</taxon>
        <taxon>Pseudomonadati</taxon>
        <taxon>Pseudomonadota</taxon>
        <taxon>Gammaproteobacteria</taxon>
        <taxon>Enterobacterales</taxon>
        <taxon>Enterobacteriaceae</taxon>
        <taxon>Kluyvera</taxon>
    </lineage>
</organism>
<dbReference type="PRINTS" id="PR00081">
    <property type="entry name" value="GDHRDH"/>
</dbReference>
<evidence type="ECO:0000256" key="2">
    <source>
        <dbReference type="ARBA" id="ARBA00023002"/>
    </source>
</evidence>
<dbReference type="PANTHER" id="PTHR44196:SF1">
    <property type="entry name" value="DEHYDROGENASE_REDUCTASE SDR FAMILY MEMBER 7B"/>
    <property type="match status" value="1"/>
</dbReference>
<dbReference type="Pfam" id="PF00106">
    <property type="entry name" value="adh_short"/>
    <property type="match status" value="1"/>
</dbReference>
<dbReference type="PANTHER" id="PTHR44196">
    <property type="entry name" value="DEHYDROGENASE/REDUCTASE SDR FAMILY MEMBER 7B"/>
    <property type="match status" value="1"/>
</dbReference>
<dbReference type="EMBL" id="CAADJD010000034">
    <property type="protein sequence ID" value="VFS91002.1"/>
    <property type="molecule type" value="Genomic_DNA"/>
</dbReference>
<name>A0A485D1P7_KLUCR</name>
<comment type="similarity">
    <text evidence="1">Belongs to the short-chain dehydrogenases/reductases (SDR) family.</text>
</comment>
<evidence type="ECO:0000313" key="3">
    <source>
        <dbReference type="EMBL" id="VFS91002.1"/>
    </source>
</evidence>
<evidence type="ECO:0000256" key="1">
    <source>
        <dbReference type="ARBA" id="ARBA00006484"/>
    </source>
</evidence>
<protein>
    <submittedName>
        <fullName evidence="3">Uncharacterized oxidoreductase SAV2478</fullName>
        <ecNumber evidence="3">1.-.-.-</ecNumber>
    </submittedName>
</protein>
<proteinExistence type="inferred from homology"/>
<evidence type="ECO:0000313" key="4">
    <source>
        <dbReference type="Proteomes" id="UP000401081"/>
    </source>
</evidence>
<keyword evidence="2 3" id="KW-0560">Oxidoreductase</keyword>
<dbReference type="GO" id="GO:0016491">
    <property type="term" value="F:oxidoreductase activity"/>
    <property type="evidence" value="ECO:0007669"/>
    <property type="project" value="UniProtKB-KW"/>
</dbReference>
<dbReference type="AlphaFoldDB" id="A0A485D1P7"/>
<reference evidence="3 4" key="1">
    <citation type="submission" date="2019-03" db="EMBL/GenBank/DDBJ databases">
        <authorList>
            <consortium name="Pathogen Informatics"/>
        </authorList>
    </citation>
    <scope>NUCLEOTIDE SEQUENCE [LARGE SCALE GENOMIC DNA]</scope>
    <source>
        <strain evidence="3 4">NCTC12993</strain>
    </source>
</reference>
<keyword evidence="4" id="KW-1185">Reference proteome</keyword>
<dbReference type="EC" id="1.-.-.-" evidence="3"/>